<dbReference type="AlphaFoldDB" id="A0A2M8G7F0"/>
<sequence>METTQITVQSNTKTPISKIALGSGLTLFLVLLAVIIYQVTYQPRSRFQAASLAWKSNRGELFYFSLDQTTPQLRYLKTQPPYTFDNDKPLPNPSRPPFAVIWGNNKALTIDQINFTTDKWFSLLDLDQKTYTLVGLPQATQILSFSPDDQKIAYATVTDEAGFNNISLFSVKTLSVSEREILPKSLANITDLWWVFDGQKLLIAAQPDIFNFSRDLSLFDLATQESTPIFSQKDGYTNFSASQTKLLFLSKDGVTLLDLEKNITRIIYDFDGDAYRLRCLWVDEKQALCQTIDSSFTKRQFVLLETEKSQAKVIYEIPIEKREQVNLFFAYEDQKKTLAYLDEKGIIRLVKTNL</sequence>
<proteinExistence type="predicted"/>
<dbReference type="InterPro" id="IPR011042">
    <property type="entry name" value="6-blade_b-propeller_TolB-like"/>
</dbReference>
<reference evidence="3" key="1">
    <citation type="submission" date="2017-09" db="EMBL/GenBank/DDBJ databases">
        <title>Depth-based differentiation of microbial function through sediment-hosted aquifers and enrichment of novel symbionts in the deep terrestrial subsurface.</title>
        <authorList>
            <person name="Probst A.J."/>
            <person name="Ladd B."/>
            <person name="Jarett J.K."/>
            <person name="Geller-Mcgrath D.E."/>
            <person name="Sieber C.M.K."/>
            <person name="Emerson J.B."/>
            <person name="Anantharaman K."/>
            <person name="Thomas B.C."/>
            <person name="Malmstrom R."/>
            <person name="Stieglmeier M."/>
            <person name="Klingl A."/>
            <person name="Woyke T."/>
            <person name="Ryan C.M."/>
            <person name="Banfield J.F."/>
        </authorList>
    </citation>
    <scope>NUCLEOTIDE SEQUENCE [LARGE SCALE GENOMIC DNA]</scope>
</reference>
<dbReference type="Gene3D" id="2.120.10.30">
    <property type="entry name" value="TolB, C-terminal domain"/>
    <property type="match status" value="1"/>
</dbReference>
<evidence type="ECO:0000313" key="2">
    <source>
        <dbReference type="EMBL" id="PJC68791.1"/>
    </source>
</evidence>
<feature type="transmembrane region" description="Helical" evidence="1">
    <location>
        <begin position="19"/>
        <end position="39"/>
    </location>
</feature>
<keyword evidence="1" id="KW-1133">Transmembrane helix</keyword>
<gene>
    <name evidence="2" type="ORF">CO015_02645</name>
</gene>
<evidence type="ECO:0000313" key="3">
    <source>
        <dbReference type="Proteomes" id="UP000229438"/>
    </source>
</evidence>
<keyword evidence="1" id="KW-0812">Transmembrane</keyword>
<accession>A0A2M8G7F0</accession>
<name>A0A2M8G7F0_UNCKA</name>
<dbReference type="EMBL" id="PFQS01000058">
    <property type="protein sequence ID" value="PJC68791.1"/>
    <property type="molecule type" value="Genomic_DNA"/>
</dbReference>
<dbReference type="SUPFAM" id="SSF82171">
    <property type="entry name" value="DPP6 N-terminal domain-like"/>
    <property type="match status" value="1"/>
</dbReference>
<organism evidence="2 3">
    <name type="scientific">candidate division WWE3 bacterium CG_4_8_14_3_um_filter_42_11</name>
    <dbReference type="NCBI Taxonomy" id="1975076"/>
    <lineage>
        <taxon>Bacteria</taxon>
        <taxon>Katanobacteria</taxon>
    </lineage>
</organism>
<protein>
    <submittedName>
        <fullName evidence="2">Uncharacterized protein</fullName>
    </submittedName>
</protein>
<evidence type="ECO:0000256" key="1">
    <source>
        <dbReference type="SAM" id="Phobius"/>
    </source>
</evidence>
<keyword evidence="1" id="KW-0472">Membrane</keyword>
<dbReference type="Proteomes" id="UP000229438">
    <property type="component" value="Unassembled WGS sequence"/>
</dbReference>
<comment type="caution">
    <text evidence="2">The sequence shown here is derived from an EMBL/GenBank/DDBJ whole genome shotgun (WGS) entry which is preliminary data.</text>
</comment>